<name>A0A482ZBE3_9ARAC</name>
<evidence type="ECO:0000256" key="1">
    <source>
        <dbReference type="SAM" id="SignalP"/>
    </source>
</evidence>
<sequence length="86" mass="9790">MVPHSLMKMKSFFVLCFLLGLALLTSVDAVNDPSSVEESVESIQPQERRCYEPYESCTYAEDCCQKVPTRCVFSSDYGERLCVEYS</sequence>
<feature type="chain" id="PRO_5019755973" evidence="1">
    <location>
        <begin position="30"/>
        <end position="86"/>
    </location>
</feature>
<dbReference type="AlphaFoldDB" id="A0A482ZBE3"/>
<dbReference type="EMBL" id="HAGQ01000042">
    <property type="protein sequence ID" value="SMD30115.1"/>
    <property type="molecule type" value="Transcribed_RNA"/>
</dbReference>
<organism evidence="2">
    <name type="scientific">Liphistius malayanus</name>
    <dbReference type="NCBI Taxonomy" id="1203467"/>
    <lineage>
        <taxon>Eukaryota</taxon>
        <taxon>Metazoa</taxon>
        <taxon>Ecdysozoa</taxon>
        <taxon>Arthropoda</taxon>
        <taxon>Chelicerata</taxon>
        <taxon>Arachnida</taxon>
        <taxon>Araneae</taxon>
        <taxon>Mesothelae</taxon>
        <taxon>Liphistiidae</taxon>
        <taxon>Liphistius</taxon>
    </lineage>
</organism>
<proteinExistence type="predicted"/>
<protein>
    <submittedName>
        <fullName evidence="2">U1-Liphistoxin-Lm1a_1</fullName>
    </submittedName>
</protein>
<feature type="signal peptide" evidence="1">
    <location>
        <begin position="1"/>
        <end position="29"/>
    </location>
</feature>
<reference evidence="2" key="2">
    <citation type="submission" date="2019-04" db="EMBL/GenBank/DDBJ databases">
        <title>Unravelling the molecular evolution of spider venoms.</title>
        <authorList>
            <person name="Pineda S."/>
        </authorList>
    </citation>
    <scope>NUCLEOTIDE SEQUENCE</scope>
</reference>
<accession>A0A482ZBE3</accession>
<evidence type="ECO:0000313" key="2">
    <source>
        <dbReference type="EMBL" id="SMD30115.1"/>
    </source>
</evidence>
<reference evidence="2" key="1">
    <citation type="submission" date="2017-03" db="EMBL/GenBank/DDBJ databases">
        <authorList>
            <person name="QRISCLOUD D."/>
        </authorList>
    </citation>
    <scope>NUCLEOTIDE SEQUENCE</scope>
</reference>
<keyword evidence="1" id="KW-0732">Signal</keyword>